<proteinExistence type="predicted"/>
<organism evidence="1 2">
    <name type="scientific">Tetrapyrgos nigripes</name>
    <dbReference type="NCBI Taxonomy" id="182062"/>
    <lineage>
        <taxon>Eukaryota</taxon>
        <taxon>Fungi</taxon>
        <taxon>Dikarya</taxon>
        <taxon>Basidiomycota</taxon>
        <taxon>Agaricomycotina</taxon>
        <taxon>Agaricomycetes</taxon>
        <taxon>Agaricomycetidae</taxon>
        <taxon>Agaricales</taxon>
        <taxon>Marasmiineae</taxon>
        <taxon>Marasmiaceae</taxon>
        <taxon>Tetrapyrgos</taxon>
    </lineage>
</organism>
<keyword evidence="2" id="KW-1185">Reference proteome</keyword>
<accession>A0A8H5CPU2</accession>
<comment type="caution">
    <text evidence="1">The sequence shown here is derived from an EMBL/GenBank/DDBJ whole genome shotgun (WGS) entry which is preliminary data.</text>
</comment>
<protein>
    <recommendedName>
        <fullName evidence="3">37S ribosomal protein mrp10, mitochondrial</fullName>
    </recommendedName>
</protein>
<gene>
    <name evidence="1" type="ORF">D9758_009651</name>
</gene>
<dbReference type="Proteomes" id="UP000559256">
    <property type="component" value="Unassembled WGS sequence"/>
</dbReference>
<dbReference type="PROSITE" id="PS51257">
    <property type="entry name" value="PROKAR_LIPOPROTEIN"/>
    <property type="match status" value="1"/>
</dbReference>
<reference evidence="1 2" key="1">
    <citation type="journal article" date="2020" name="ISME J.">
        <title>Uncovering the hidden diversity of litter-decomposition mechanisms in mushroom-forming fungi.</title>
        <authorList>
            <person name="Floudas D."/>
            <person name="Bentzer J."/>
            <person name="Ahren D."/>
            <person name="Johansson T."/>
            <person name="Persson P."/>
            <person name="Tunlid A."/>
        </authorList>
    </citation>
    <scope>NUCLEOTIDE SEQUENCE [LARGE SCALE GENOMIC DNA]</scope>
    <source>
        <strain evidence="1 2">CBS 291.85</strain>
    </source>
</reference>
<dbReference type="AlphaFoldDB" id="A0A8H5CPU2"/>
<name>A0A8H5CPU2_9AGAR</name>
<dbReference type="PANTHER" id="PTHR28066:SF1">
    <property type="entry name" value="SMALL RIBOSOMAL SUBUNIT PROTEIN MS37"/>
    <property type="match status" value="1"/>
</dbReference>
<dbReference type="GO" id="GO:0005763">
    <property type="term" value="C:mitochondrial small ribosomal subunit"/>
    <property type="evidence" value="ECO:0007669"/>
    <property type="project" value="TreeGrafter"/>
</dbReference>
<evidence type="ECO:0000313" key="2">
    <source>
        <dbReference type="Proteomes" id="UP000559256"/>
    </source>
</evidence>
<evidence type="ECO:0008006" key="3">
    <source>
        <dbReference type="Google" id="ProtNLM"/>
    </source>
</evidence>
<dbReference type="InterPro" id="IPR017264">
    <property type="entry name" value="Ribosomal_mS37_fun"/>
</dbReference>
<dbReference type="GO" id="GO:0003735">
    <property type="term" value="F:structural constituent of ribosome"/>
    <property type="evidence" value="ECO:0007669"/>
    <property type="project" value="InterPro"/>
</dbReference>
<evidence type="ECO:0000313" key="1">
    <source>
        <dbReference type="EMBL" id="KAF5345204.1"/>
    </source>
</evidence>
<dbReference type="GO" id="GO:0032543">
    <property type="term" value="P:mitochondrial translation"/>
    <property type="evidence" value="ECO:0007669"/>
    <property type="project" value="InterPro"/>
</dbReference>
<dbReference type="PANTHER" id="PTHR28066">
    <property type="entry name" value="37S RIBOSOMAL PROTEIN MRP10, MITOCHONDRIAL"/>
    <property type="match status" value="1"/>
</dbReference>
<sequence length="81" mass="8966">MGIHIKNLKVRPKKAGVTVMCAPQLTTMLGCWAASGDLHSVGACQEAAQDLFRCMRTTPLPKKVHAPTINYHLARLRKRVQ</sequence>
<dbReference type="OrthoDB" id="2210at2759"/>
<dbReference type="EMBL" id="JAACJM010000114">
    <property type="protein sequence ID" value="KAF5345204.1"/>
    <property type="molecule type" value="Genomic_DNA"/>
</dbReference>